<dbReference type="Pfam" id="PF02002">
    <property type="entry name" value="TFIIE_alpha"/>
    <property type="match status" value="1"/>
</dbReference>
<comment type="similarity">
    <text evidence="1">Belongs to the TFE family.</text>
</comment>
<organism evidence="4 5">
    <name type="scientific">Candidatus Acidifodinimicrobium mancum</name>
    <dbReference type="NCBI Taxonomy" id="2898728"/>
    <lineage>
        <taxon>Archaea</taxon>
        <taxon>Candidatus Parvarchaeota</taxon>
        <taxon>Candidatus Acidifodinimicrobiaceae</taxon>
        <taxon>Candidatus Acidifodinimicrobium</taxon>
    </lineage>
</organism>
<evidence type="ECO:0000313" key="4">
    <source>
        <dbReference type="EMBL" id="MBE5728096.1"/>
    </source>
</evidence>
<comment type="caution">
    <text evidence="4">The sequence shown here is derived from an EMBL/GenBank/DDBJ whole genome shotgun (WGS) entry which is preliminary data.</text>
</comment>
<accession>A0A8T3UU69</accession>
<dbReference type="GO" id="GO:0006355">
    <property type="term" value="P:regulation of DNA-templated transcription"/>
    <property type="evidence" value="ECO:0007669"/>
    <property type="project" value="InterPro"/>
</dbReference>
<keyword evidence="1" id="KW-0804">Transcription</keyword>
<dbReference type="InterPro" id="IPR039997">
    <property type="entry name" value="TFE"/>
</dbReference>
<dbReference type="PANTHER" id="PTHR13097">
    <property type="entry name" value="TRANSCRIPTION INITIATION FACTOR IIE, ALPHA SUBUNIT"/>
    <property type="match status" value="1"/>
</dbReference>
<protein>
    <recommendedName>
        <fullName evidence="1">Transcription factor E</fullName>
        <shortName evidence="1">TFE</shortName>
    </recommendedName>
    <alternativeName>
        <fullName evidence="1">TFIIE subunit alpha homolog</fullName>
    </alternativeName>
    <alternativeName>
        <fullName evidence="1">Transcription initiation factor TFIIE</fullName>
    </alternativeName>
</protein>
<dbReference type="PANTHER" id="PTHR13097:SF7">
    <property type="entry name" value="GENERAL TRANSCRIPTION FACTOR IIE SUBUNIT 1"/>
    <property type="match status" value="1"/>
</dbReference>
<dbReference type="AlphaFoldDB" id="A0A8T3UU69"/>
<comment type="domain">
    <text evidence="1">The winged helix domain is involved in binding to DNA in the preinitiation complex.</text>
</comment>
<dbReference type="InterPro" id="IPR036390">
    <property type="entry name" value="WH_DNA-bd_sf"/>
</dbReference>
<dbReference type="SMART" id="SM00531">
    <property type="entry name" value="TFIIE"/>
    <property type="match status" value="1"/>
</dbReference>
<dbReference type="GO" id="GO:0006367">
    <property type="term" value="P:transcription initiation at RNA polymerase II promoter"/>
    <property type="evidence" value="ECO:0007669"/>
    <property type="project" value="InterPro"/>
</dbReference>
<keyword evidence="1" id="KW-0805">Transcription regulation</keyword>
<evidence type="ECO:0000256" key="2">
    <source>
        <dbReference type="SAM" id="MobiDB-lite"/>
    </source>
</evidence>
<sequence>MAKKQKIKKKPVKKHLKKTAKAKKVKIRNAKSKTISVASVNQNKRTIDSKRLLSLEEAEKYIYEAGGENGLKIFKYLIEKDVVEEGQLARKLGVEKINTIRKDLYKLFSKGLVAYIRKKRGKKAWYTYYWFANPDILILALKQEYQDEIDQIKKAVDLNKVEEYYICPICNRVYDAKTALENDFKCSNCGNILTHIDTEKVLETKLERIRELEKKIAFLDKFVHKSRPPSVKNTR</sequence>
<evidence type="ECO:0000256" key="1">
    <source>
        <dbReference type="HAMAP-Rule" id="MF_01909"/>
    </source>
</evidence>
<comment type="subunit">
    <text evidence="1">Monomer. Interaction with RNA polymerase subunits RpoF and RpoE is necessary for Tfe stimulatory transcription activity. Able to interact with Tbp and RNA polymerase in the absence of DNA promoter. Interacts both with the preinitiation and elongation complexes.</text>
</comment>
<feature type="domain" description="Transcription initiation factor IIE subunit alpha N-terminal" evidence="3">
    <location>
        <begin position="68"/>
        <end position="207"/>
    </location>
</feature>
<keyword evidence="1" id="KW-0238">DNA-binding</keyword>
<comment type="function">
    <text evidence="1">Transcription factor that plays a role in the activation of archaeal genes transcribed by RNA polymerase. Facilitates transcription initiation by enhancing TATA-box recognition by TATA-box-binding protein (Tbp), and transcription factor B (Tfb) and RNA polymerase recruitment. Not absolutely required for transcription in vitro, but particularly important in cases where Tbp or Tfb function is not optimal. It dynamically alters the nucleic acid-binding properties of RNA polymerases by stabilizing the initiation complex and destabilizing elongation complexes. Seems to translocate with the RNA polymerase following initiation and acts by binding to the non template strand of the transcription bubble in elongation complexes.</text>
</comment>
<dbReference type="HAMAP" id="MF_01909">
    <property type="entry name" value="TFE_arch"/>
    <property type="match status" value="1"/>
</dbReference>
<evidence type="ECO:0000259" key="3">
    <source>
        <dbReference type="SMART" id="SM00531"/>
    </source>
</evidence>
<evidence type="ECO:0000313" key="5">
    <source>
        <dbReference type="Proteomes" id="UP000763484"/>
    </source>
</evidence>
<dbReference type="Gene3D" id="1.10.10.10">
    <property type="entry name" value="Winged helix-like DNA-binding domain superfamily/Winged helix DNA-binding domain"/>
    <property type="match status" value="1"/>
</dbReference>
<dbReference type="InterPro" id="IPR024550">
    <property type="entry name" value="TFIIEa/SarR/Rpc3_HTH_dom"/>
</dbReference>
<dbReference type="InterPro" id="IPR002853">
    <property type="entry name" value="TFIIE_asu"/>
</dbReference>
<dbReference type="EMBL" id="JADFAQ010000022">
    <property type="protein sequence ID" value="MBE5728096.1"/>
    <property type="molecule type" value="Genomic_DNA"/>
</dbReference>
<reference evidence="4 5" key="1">
    <citation type="submission" date="2020-09" db="EMBL/GenBank/DDBJ databases">
        <title>Genomic characterization of a novel Parvarchaeota family in acid mine drainage sediments.</title>
        <authorList>
            <person name="Luo Z.-H."/>
        </authorList>
    </citation>
    <scope>NUCLEOTIDE SEQUENCE [LARGE SCALE GENOMIC DNA]</scope>
    <source>
        <strain evidence="4">TL1-5_bins.178</strain>
    </source>
</reference>
<dbReference type="SUPFAM" id="SSF46785">
    <property type="entry name" value="Winged helix' DNA-binding domain"/>
    <property type="match status" value="1"/>
</dbReference>
<dbReference type="CDD" id="cd00350">
    <property type="entry name" value="rubredoxin_like"/>
    <property type="match status" value="1"/>
</dbReference>
<name>A0A8T3UU69_9ARCH</name>
<dbReference type="GO" id="GO:0003677">
    <property type="term" value="F:DNA binding"/>
    <property type="evidence" value="ECO:0007669"/>
    <property type="project" value="UniProtKB-KW"/>
</dbReference>
<feature type="region of interest" description="Disordered" evidence="2">
    <location>
        <begin position="1"/>
        <end position="23"/>
    </location>
</feature>
<dbReference type="InterPro" id="IPR016481">
    <property type="entry name" value="TF_E_archaea"/>
</dbReference>
<dbReference type="InterPro" id="IPR036388">
    <property type="entry name" value="WH-like_DNA-bd_sf"/>
</dbReference>
<proteinExistence type="inferred from homology"/>
<gene>
    <name evidence="1" type="primary">tfe</name>
    <name evidence="4" type="ORF">IHE50_01620</name>
</gene>
<dbReference type="Proteomes" id="UP000763484">
    <property type="component" value="Unassembled WGS sequence"/>
</dbReference>